<accession>G2PB58</accession>
<dbReference type="AlphaFoldDB" id="G2PB58"/>
<dbReference type="CDD" id="cd05658">
    <property type="entry name" value="M18_DAP"/>
    <property type="match status" value="1"/>
</dbReference>
<dbReference type="EMBL" id="CP002994">
    <property type="protein sequence ID" value="AEM80110.1"/>
    <property type="molecule type" value="Genomic_DNA"/>
</dbReference>
<feature type="binding site" evidence="10">
    <location>
        <position position="405"/>
    </location>
    <ligand>
        <name>Zn(2+)</name>
        <dbReference type="ChEBI" id="CHEBI:29105"/>
    </ligand>
</feature>
<dbReference type="Gene3D" id="2.30.250.10">
    <property type="entry name" value="Aminopeptidase i, Domain 2"/>
    <property type="match status" value="1"/>
</dbReference>
<dbReference type="NCBIfam" id="NF002759">
    <property type="entry name" value="PRK02813.1"/>
    <property type="match status" value="1"/>
</dbReference>
<evidence type="ECO:0000256" key="8">
    <source>
        <dbReference type="ARBA" id="ARBA00022833"/>
    </source>
</evidence>
<evidence type="ECO:0000256" key="9">
    <source>
        <dbReference type="ARBA" id="ARBA00023049"/>
    </source>
</evidence>
<evidence type="ECO:0000256" key="5">
    <source>
        <dbReference type="ARBA" id="ARBA00022670"/>
    </source>
</evidence>
<keyword evidence="5 10" id="KW-0645">Protease</keyword>
<dbReference type="InterPro" id="IPR023358">
    <property type="entry name" value="Peptidase_M18_dom2"/>
</dbReference>
<dbReference type="GO" id="GO:0006508">
    <property type="term" value="P:proteolysis"/>
    <property type="evidence" value="ECO:0007669"/>
    <property type="project" value="UniProtKB-UniRule"/>
</dbReference>
<dbReference type="PANTHER" id="PTHR28570:SF3">
    <property type="entry name" value="ASPARTYL AMINOPEPTIDASE"/>
    <property type="match status" value="1"/>
</dbReference>
<evidence type="ECO:0000256" key="4">
    <source>
        <dbReference type="ARBA" id="ARBA00022438"/>
    </source>
</evidence>
<keyword evidence="14" id="KW-1185">Reference proteome</keyword>
<dbReference type="SUPFAM" id="SSF101821">
    <property type="entry name" value="Aminopeptidase/glucanase lid domain"/>
    <property type="match status" value="1"/>
</dbReference>
<evidence type="ECO:0000256" key="1">
    <source>
        <dbReference type="ARBA" id="ARBA00001947"/>
    </source>
</evidence>
<keyword evidence="7 10" id="KW-0378">Hydrolase</keyword>
<protein>
    <recommendedName>
        <fullName evidence="3 10">Probable M18 family aminopeptidase 2</fullName>
        <ecNumber evidence="10">3.4.11.-</ecNumber>
    </recommendedName>
</protein>
<sequence>MSAQPGIDRGHTDDLMSFLRASPSPYHAVACAAERLEKAGFQRVEETAPWDGAAGGRFVLRGGAIIAWYVPEGADPATPYRIVGAHTDSPNLRVKPIPDTGAHGWRQIAVEVYGGVLLNTWLDRDLGLSGRISLKDGSHHLVTIDRPLLRVPQLAVHLDRSVNTEGLKLDKQRHMTPIWGLGGVEEGDLIRFVAEETGVAAEEIAGWDLMTHSVEPPAYLGRDRELLAGPRMDNLVSVHAGTAALIAAARPKLPYIPVLAAFDHEENGSQSDTGADGPLLGTVLERSVFARGGAYEDRARAFAGTVCLSSDTGHAVHPNYAERHEPGHHPRPNGGPILKVNVNQRYATDGAGRAVFAAACERAGVPWQSFVSHNSMPCGTTIGPITAARHGIATVDIGIAILSMHSARELCGVQDPRLLAKALHAFLEG</sequence>
<reference evidence="13" key="1">
    <citation type="submission" date="2011-08" db="EMBL/GenBank/DDBJ databases">
        <title>Complete sequence of chromosome of Streptomyces violaceusniger Tu 4113.</title>
        <authorList>
            <consortium name="US DOE Joint Genome Institute"/>
            <person name="Lucas S."/>
            <person name="Han J."/>
            <person name="Lapidus A."/>
            <person name="Cheng J.-F."/>
            <person name="Goodwin L."/>
            <person name="Pitluck S."/>
            <person name="Peters L."/>
            <person name="Ivanova N."/>
            <person name="Daligault H."/>
            <person name="Detter J.C."/>
            <person name="Han C."/>
            <person name="Tapia R."/>
            <person name="Land M."/>
            <person name="Hauser L."/>
            <person name="Kyrpides N."/>
            <person name="Ivanova N."/>
            <person name="Pagani I."/>
            <person name="Hagen A."/>
            <person name="Katz L."/>
            <person name="Fiedler H.-P."/>
            <person name="Keasling J."/>
            <person name="Fortman J."/>
            <person name="Woyke T."/>
        </authorList>
    </citation>
    <scope>NUCLEOTIDE SEQUENCE [LARGE SCALE GENOMIC DNA]</scope>
    <source>
        <strain evidence="13">Tu 4113</strain>
    </source>
</reference>
<dbReference type="KEGG" id="svl:Strvi_0322"/>
<name>G2PB58_STRV4</name>
<keyword evidence="4 10" id="KW-0031">Aminopeptidase</keyword>
<evidence type="ECO:0000256" key="12">
    <source>
        <dbReference type="RuleBase" id="RU004387"/>
    </source>
</evidence>
<dbReference type="FunFam" id="2.30.250.10:FF:000004">
    <property type="entry name" value="Probable M18 family aminopeptidase 2"/>
    <property type="match status" value="1"/>
</dbReference>
<evidence type="ECO:0000256" key="11">
    <source>
        <dbReference type="RuleBase" id="RU004386"/>
    </source>
</evidence>
<dbReference type="GO" id="GO:0008270">
    <property type="term" value="F:zinc ion binding"/>
    <property type="evidence" value="ECO:0007669"/>
    <property type="project" value="UniProtKB-UniRule"/>
</dbReference>
<dbReference type="Proteomes" id="UP000008703">
    <property type="component" value="Chromosome"/>
</dbReference>
<dbReference type="GO" id="GO:0008237">
    <property type="term" value="F:metallopeptidase activity"/>
    <property type="evidence" value="ECO:0007669"/>
    <property type="project" value="UniProtKB-UniRule"/>
</dbReference>
<dbReference type="HOGENOM" id="CLU_019532_2_0_11"/>
<proteinExistence type="inferred from homology"/>
<gene>
    <name evidence="10" type="primary">apeB</name>
    <name evidence="13" type="ORF">Strvi_0322</name>
</gene>
<dbReference type="eggNOG" id="COG1362">
    <property type="taxonomic scope" value="Bacteria"/>
</dbReference>
<dbReference type="RefSeq" id="WP_014053634.1">
    <property type="nucleotide sequence ID" value="NC_015957.1"/>
</dbReference>
<dbReference type="PANTHER" id="PTHR28570">
    <property type="entry name" value="ASPARTYL AMINOPEPTIDASE"/>
    <property type="match status" value="1"/>
</dbReference>
<dbReference type="SUPFAM" id="SSF53187">
    <property type="entry name" value="Zn-dependent exopeptidases"/>
    <property type="match status" value="1"/>
</dbReference>
<dbReference type="HAMAP" id="MF_00467">
    <property type="entry name" value="Aminopeptidase_M18_2"/>
    <property type="match status" value="1"/>
</dbReference>
<evidence type="ECO:0000313" key="14">
    <source>
        <dbReference type="Proteomes" id="UP000008703"/>
    </source>
</evidence>
<evidence type="ECO:0000313" key="13">
    <source>
        <dbReference type="EMBL" id="AEM80110.1"/>
    </source>
</evidence>
<keyword evidence="9 10" id="KW-0482">Metalloprotease</keyword>
<evidence type="ECO:0000256" key="3">
    <source>
        <dbReference type="ARBA" id="ARBA00014897"/>
    </source>
</evidence>
<dbReference type="Gene3D" id="3.40.630.10">
    <property type="entry name" value="Zn peptidases"/>
    <property type="match status" value="1"/>
</dbReference>
<feature type="binding site" evidence="10">
    <location>
        <position position="86"/>
    </location>
    <ligand>
        <name>Zn(2+)</name>
        <dbReference type="ChEBI" id="CHEBI:29105"/>
    </ligand>
</feature>
<evidence type="ECO:0000256" key="10">
    <source>
        <dbReference type="HAMAP-Rule" id="MF_00467"/>
    </source>
</evidence>
<dbReference type="GO" id="GO:0004177">
    <property type="term" value="F:aminopeptidase activity"/>
    <property type="evidence" value="ECO:0007669"/>
    <property type="project" value="UniProtKB-UniRule"/>
</dbReference>
<dbReference type="InterPro" id="IPR001948">
    <property type="entry name" value="Peptidase_M18"/>
</dbReference>
<dbReference type="GO" id="GO:0005737">
    <property type="term" value="C:cytoplasm"/>
    <property type="evidence" value="ECO:0007669"/>
    <property type="project" value="UniProtKB-ARBA"/>
</dbReference>
<keyword evidence="8 10" id="KW-0862">Zinc</keyword>
<evidence type="ECO:0000256" key="6">
    <source>
        <dbReference type="ARBA" id="ARBA00022723"/>
    </source>
</evidence>
<organism evidence="13 14">
    <name type="scientific">Streptomyces violaceusniger (strain Tu 4113)</name>
    <dbReference type="NCBI Taxonomy" id="653045"/>
    <lineage>
        <taxon>Bacteria</taxon>
        <taxon>Bacillati</taxon>
        <taxon>Actinomycetota</taxon>
        <taxon>Actinomycetes</taxon>
        <taxon>Kitasatosporales</taxon>
        <taxon>Streptomycetaceae</taxon>
        <taxon>Streptomyces</taxon>
        <taxon>Streptomyces violaceusniger group</taxon>
    </lineage>
</organism>
<comment type="similarity">
    <text evidence="2 10 11">Belongs to the peptidase M18 family.</text>
</comment>
<dbReference type="EC" id="3.4.11.-" evidence="10"/>
<dbReference type="Pfam" id="PF02127">
    <property type="entry name" value="Peptidase_M18"/>
    <property type="match status" value="1"/>
</dbReference>
<keyword evidence="6 10" id="KW-0479">Metal-binding</keyword>
<evidence type="ECO:0000256" key="2">
    <source>
        <dbReference type="ARBA" id="ARBA00008290"/>
    </source>
</evidence>
<comment type="cofactor">
    <cofactor evidence="1 10 12">
        <name>Zn(2+)</name>
        <dbReference type="ChEBI" id="CHEBI:29105"/>
    </cofactor>
</comment>
<feature type="binding site" evidence="10">
    <location>
        <position position="157"/>
    </location>
    <ligand>
        <name>Zn(2+)</name>
        <dbReference type="ChEBI" id="CHEBI:29105"/>
    </ligand>
</feature>
<dbReference type="InterPro" id="IPR022984">
    <property type="entry name" value="M18_aminopeptidase_2"/>
</dbReference>
<dbReference type="PRINTS" id="PR00932">
    <property type="entry name" value="AMINO1PTASE"/>
</dbReference>
<evidence type="ECO:0000256" key="7">
    <source>
        <dbReference type="ARBA" id="ARBA00022801"/>
    </source>
</evidence>